<dbReference type="InterPro" id="IPR032675">
    <property type="entry name" value="LRR_dom_sf"/>
</dbReference>
<dbReference type="PANTHER" id="PTHR15140">
    <property type="entry name" value="TUBULIN-SPECIFIC CHAPERONE E"/>
    <property type="match status" value="1"/>
</dbReference>
<dbReference type="AlphaFoldDB" id="A0A6D2I7I5"/>
<feature type="domain" description="R13L1/DRL21-like LRR repeat region" evidence="1">
    <location>
        <begin position="65"/>
        <end position="114"/>
    </location>
</feature>
<evidence type="ECO:0000313" key="3">
    <source>
        <dbReference type="Proteomes" id="UP000467841"/>
    </source>
</evidence>
<dbReference type="Pfam" id="PF25019">
    <property type="entry name" value="LRR_R13L1-DRL21"/>
    <property type="match status" value="1"/>
</dbReference>
<protein>
    <recommendedName>
        <fullName evidence="1">R13L1/DRL21-like LRR repeat region domain-containing protein</fullName>
    </recommendedName>
</protein>
<gene>
    <name evidence="2" type="ORF">MERR_LOCUS10914</name>
</gene>
<proteinExistence type="predicted"/>
<reference evidence="2" key="1">
    <citation type="submission" date="2020-01" db="EMBL/GenBank/DDBJ databases">
        <authorList>
            <person name="Mishra B."/>
        </authorList>
    </citation>
    <scope>NUCLEOTIDE SEQUENCE [LARGE SCALE GENOMIC DNA]</scope>
</reference>
<dbReference type="PANTHER" id="PTHR15140:SF37">
    <property type="entry name" value="UBIQUITIN-LIKE DOMAIN-CONTAINING PROTEIN"/>
    <property type="match status" value="1"/>
</dbReference>
<sequence length="115" mass="13137">MPRFPDQYRFPPNLARIRLHLQDGGGSNADSGKVASFKDRLFIIMVSSGGEWCAQKVDFPVIYLEYPSKELEEWIVEEGSMPCLRSLVIDDCKKLKELPDGLKYITSLKELEIKT</sequence>
<dbReference type="OrthoDB" id="1917524at2759"/>
<accession>A0A6D2I7I5</accession>
<name>A0A6D2I7I5_9BRAS</name>
<evidence type="ECO:0000259" key="1">
    <source>
        <dbReference type="Pfam" id="PF25019"/>
    </source>
</evidence>
<dbReference type="InterPro" id="IPR056789">
    <property type="entry name" value="LRR_R13L1-DRL21"/>
</dbReference>
<evidence type="ECO:0000313" key="2">
    <source>
        <dbReference type="EMBL" id="CAA7023679.1"/>
    </source>
</evidence>
<organism evidence="2 3">
    <name type="scientific">Microthlaspi erraticum</name>
    <dbReference type="NCBI Taxonomy" id="1685480"/>
    <lineage>
        <taxon>Eukaryota</taxon>
        <taxon>Viridiplantae</taxon>
        <taxon>Streptophyta</taxon>
        <taxon>Embryophyta</taxon>
        <taxon>Tracheophyta</taxon>
        <taxon>Spermatophyta</taxon>
        <taxon>Magnoliopsida</taxon>
        <taxon>eudicotyledons</taxon>
        <taxon>Gunneridae</taxon>
        <taxon>Pentapetalae</taxon>
        <taxon>rosids</taxon>
        <taxon>malvids</taxon>
        <taxon>Brassicales</taxon>
        <taxon>Brassicaceae</taxon>
        <taxon>Coluteocarpeae</taxon>
        <taxon>Microthlaspi</taxon>
    </lineage>
</organism>
<dbReference type="EMBL" id="CACVBM020000810">
    <property type="protein sequence ID" value="CAA7023679.1"/>
    <property type="molecule type" value="Genomic_DNA"/>
</dbReference>
<dbReference type="Gene3D" id="3.80.10.10">
    <property type="entry name" value="Ribonuclease Inhibitor"/>
    <property type="match status" value="1"/>
</dbReference>
<dbReference type="Proteomes" id="UP000467841">
    <property type="component" value="Unassembled WGS sequence"/>
</dbReference>
<comment type="caution">
    <text evidence="2">The sequence shown here is derived from an EMBL/GenBank/DDBJ whole genome shotgun (WGS) entry which is preliminary data.</text>
</comment>
<keyword evidence="3" id="KW-1185">Reference proteome</keyword>